<dbReference type="InterPro" id="IPR011990">
    <property type="entry name" value="TPR-like_helical_dom_sf"/>
</dbReference>
<dbReference type="AlphaFoldDB" id="A0A5D3YJY1"/>
<evidence type="ECO:0000259" key="1">
    <source>
        <dbReference type="Pfam" id="PF05050"/>
    </source>
</evidence>
<sequence length="455" mass="52019">MLSNLRTFIIRWLSSPTQTDSTATPVENTQTDTETIHMDEQSGIRPVIPYDENLLERARTQWQFGDWANLAKLDHDTLQHHPDRAKLALLAAAGHMQQGDTQSARQFTSLAQEWGCSKKIVSQVLIASVYNTLGRAAVAGKQEQRAIQHFETSIAVVMPQSDVRLLGQTRIIRETAKFGLLPQAARLMDEELQAMKRASFLETSHLKIFETELELLHNELSLAQQKMIHSLSSEITPAFVEGASLCLDTLKKKSISQLGQDLWVLEKTKYKRNGYFVEFGATDGVMLSNSWLLEKEFGWQGICAEPNPKFFLQLKQNRQCTISDAYIGGITGKQVEFILADAYGGSQEYADDDQHADKRAAYRNIGRMLTLTAISLNDFLEQHNAPREIDYLSIDTEGSEFEILENFPFDRWHIRLLTVEHNFTQRRADIRALLEQQGYRCTEQQWDDWYEKVEK</sequence>
<dbReference type="InterPro" id="IPR053202">
    <property type="entry name" value="EGF_Rcpt_Signaling_Reg"/>
</dbReference>
<dbReference type="Proteomes" id="UP000324176">
    <property type="component" value="Unassembled WGS sequence"/>
</dbReference>
<dbReference type="GO" id="GO:0005737">
    <property type="term" value="C:cytoplasm"/>
    <property type="evidence" value="ECO:0007669"/>
    <property type="project" value="GOC"/>
</dbReference>
<dbReference type="SUPFAM" id="SSF53335">
    <property type="entry name" value="S-adenosyl-L-methionine-dependent methyltransferases"/>
    <property type="match status" value="1"/>
</dbReference>
<gene>
    <name evidence="2" type="ORF">BCL69_100376</name>
</gene>
<dbReference type="Pfam" id="PF05050">
    <property type="entry name" value="Methyltransf_21"/>
    <property type="match status" value="1"/>
</dbReference>
<dbReference type="NCBIfam" id="TIGR01444">
    <property type="entry name" value="fkbM_fam"/>
    <property type="match status" value="1"/>
</dbReference>
<evidence type="ECO:0000313" key="2">
    <source>
        <dbReference type="EMBL" id="TYP93266.1"/>
    </source>
</evidence>
<dbReference type="EMBL" id="VNHT01000003">
    <property type="protein sequence ID" value="TYP93266.1"/>
    <property type="molecule type" value="Genomic_DNA"/>
</dbReference>
<name>A0A5D3YJY1_9PROT</name>
<reference evidence="2 3" key="1">
    <citation type="submission" date="2019-07" db="EMBL/GenBank/DDBJ databases">
        <title>Active sludge and wastewater microbial communities from Klosterneuburg, Austria.</title>
        <authorList>
            <person name="Wagner M."/>
        </authorList>
    </citation>
    <scope>NUCLEOTIDE SEQUENCE [LARGE SCALE GENOMIC DNA]</scope>
    <source>
        <strain evidence="2 3">Nm2</strain>
    </source>
</reference>
<proteinExistence type="predicted"/>
<evidence type="ECO:0000313" key="3">
    <source>
        <dbReference type="Proteomes" id="UP000324176"/>
    </source>
</evidence>
<dbReference type="RefSeq" id="WP_144412825.1">
    <property type="nucleotide sequence ID" value="NZ_CP011451.1"/>
</dbReference>
<dbReference type="GO" id="GO:0006888">
    <property type="term" value="P:endoplasmic reticulum to Golgi vesicle-mediated transport"/>
    <property type="evidence" value="ECO:0007669"/>
    <property type="project" value="TreeGrafter"/>
</dbReference>
<protein>
    <submittedName>
        <fullName evidence="2">FkbM family methyltransferase</fullName>
    </submittedName>
</protein>
<keyword evidence="2" id="KW-0808">Transferase</keyword>
<comment type="caution">
    <text evidence="2">The sequence shown here is derived from an EMBL/GenBank/DDBJ whole genome shotgun (WGS) entry which is preliminary data.</text>
</comment>
<dbReference type="GO" id="GO:0008168">
    <property type="term" value="F:methyltransferase activity"/>
    <property type="evidence" value="ECO:0007669"/>
    <property type="project" value="UniProtKB-KW"/>
</dbReference>
<keyword evidence="2" id="KW-0489">Methyltransferase</keyword>
<dbReference type="PANTHER" id="PTHR34009:SF2">
    <property type="entry name" value="PROTEIN STAR"/>
    <property type="match status" value="1"/>
</dbReference>
<dbReference type="PANTHER" id="PTHR34009">
    <property type="entry name" value="PROTEIN STAR"/>
    <property type="match status" value="1"/>
</dbReference>
<organism evidence="2 3">
    <name type="scientific">Nitrosomonas communis</name>
    <dbReference type="NCBI Taxonomy" id="44574"/>
    <lineage>
        <taxon>Bacteria</taxon>
        <taxon>Pseudomonadati</taxon>
        <taxon>Pseudomonadota</taxon>
        <taxon>Betaproteobacteria</taxon>
        <taxon>Nitrosomonadales</taxon>
        <taxon>Nitrosomonadaceae</taxon>
        <taxon>Nitrosomonas</taxon>
    </lineage>
</organism>
<dbReference type="Gene3D" id="3.40.50.150">
    <property type="entry name" value="Vaccinia Virus protein VP39"/>
    <property type="match status" value="1"/>
</dbReference>
<dbReference type="GO" id="GO:0032259">
    <property type="term" value="P:methylation"/>
    <property type="evidence" value="ECO:0007669"/>
    <property type="project" value="UniProtKB-KW"/>
</dbReference>
<dbReference type="GO" id="GO:0016197">
    <property type="term" value="P:endosomal transport"/>
    <property type="evidence" value="ECO:0007669"/>
    <property type="project" value="TreeGrafter"/>
</dbReference>
<dbReference type="InterPro" id="IPR006342">
    <property type="entry name" value="FkbM_mtfrase"/>
</dbReference>
<dbReference type="GO" id="GO:0005886">
    <property type="term" value="C:plasma membrane"/>
    <property type="evidence" value="ECO:0007669"/>
    <property type="project" value="TreeGrafter"/>
</dbReference>
<dbReference type="InterPro" id="IPR029063">
    <property type="entry name" value="SAM-dependent_MTases_sf"/>
</dbReference>
<dbReference type="Gene3D" id="1.25.40.10">
    <property type="entry name" value="Tetratricopeptide repeat domain"/>
    <property type="match status" value="1"/>
</dbReference>
<dbReference type="OrthoDB" id="8566284at2"/>
<accession>A0A5D3YJY1</accession>
<feature type="domain" description="Methyltransferase FkbM" evidence="1">
    <location>
        <begin position="279"/>
        <end position="441"/>
    </location>
</feature>